<dbReference type="InterPro" id="IPR042119">
    <property type="entry name" value="QueA_dom2"/>
</dbReference>
<dbReference type="Gene3D" id="2.40.10.240">
    <property type="entry name" value="QueA-like"/>
    <property type="match status" value="1"/>
</dbReference>
<organism evidence="6 7">
    <name type="scientific">Albimonas donghaensis</name>
    <dbReference type="NCBI Taxonomy" id="356660"/>
    <lineage>
        <taxon>Bacteria</taxon>
        <taxon>Pseudomonadati</taxon>
        <taxon>Pseudomonadota</taxon>
        <taxon>Alphaproteobacteria</taxon>
        <taxon>Rhodobacterales</taxon>
        <taxon>Paracoccaceae</taxon>
        <taxon>Albimonas</taxon>
    </lineage>
</organism>
<dbReference type="GO" id="GO:0051075">
    <property type="term" value="F:S-adenosylmethionine:tRNA ribosyltransferase-isomerase activity"/>
    <property type="evidence" value="ECO:0007669"/>
    <property type="project" value="UniProtKB-EC"/>
</dbReference>
<reference evidence="6 7" key="1">
    <citation type="submission" date="2016-10" db="EMBL/GenBank/DDBJ databases">
        <authorList>
            <person name="de Groot N.N."/>
        </authorList>
    </citation>
    <scope>NUCLEOTIDE SEQUENCE [LARGE SCALE GENOMIC DNA]</scope>
    <source>
        <strain evidence="6 7">DSM 17890</strain>
    </source>
</reference>
<keyword evidence="7" id="KW-1185">Reference proteome</keyword>
<evidence type="ECO:0000256" key="2">
    <source>
        <dbReference type="ARBA" id="ARBA00022679"/>
    </source>
</evidence>
<evidence type="ECO:0000313" key="6">
    <source>
        <dbReference type="EMBL" id="SDW34402.1"/>
    </source>
</evidence>
<dbReference type="InterPro" id="IPR036100">
    <property type="entry name" value="QueA_sf"/>
</dbReference>
<dbReference type="UniPathway" id="UPA00392"/>
<evidence type="ECO:0000256" key="4">
    <source>
        <dbReference type="ARBA" id="ARBA00022785"/>
    </source>
</evidence>
<dbReference type="Gene3D" id="3.40.1780.10">
    <property type="entry name" value="QueA-like"/>
    <property type="match status" value="1"/>
</dbReference>
<dbReference type="GO" id="GO:0008616">
    <property type="term" value="P:tRNA queuosine(34) biosynthetic process"/>
    <property type="evidence" value="ECO:0007669"/>
    <property type="project" value="UniProtKB-UniRule"/>
</dbReference>
<dbReference type="RefSeq" id="WP_092679761.1">
    <property type="nucleotide sequence ID" value="NZ_FNMZ01000001.1"/>
</dbReference>
<name>A0A1H2SS08_9RHOB</name>
<dbReference type="EC" id="2.4.99.17" evidence="5"/>
<dbReference type="InterPro" id="IPR042118">
    <property type="entry name" value="QueA_dom1"/>
</dbReference>
<comment type="subunit">
    <text evidence="5">Monomer.</text>
</comment>
<dbReference type="AlphaFoldDB" id="A0A1H2SS08"/>
<dbReference type="HAMAP" id="MF_00113">
    <property type="entry name" value="QueA"/>
    <property type="match status" value="1"/>
</dbReference>
<evidence type="ECO:0000256" key="3">
    <source>
        <dbReference type="ARBA" id="ARBA00022691"/>
    </source>
</evidence>
<dbReference type="OrthoDB" id="9805933at2"/>
<proteinExistence type="inferred from homology"/>
<comment type="catalytic activity">
    <reaction evidence="5">
        <text>7-aminomethyl-7-carbaguanosine(34) in tRNA + S-adenosyl-L-methionine = epoxyqueuosine(34) in tRNA + adenine + L-methionine + 2 H(+)</text>
        <dbReference type="Rhea" id="RHEA:32155"/>
        <dbReference type="Rhea" id="RHEA-COMP:10342"/>
        <dbReference type="Rhea" id="RHEA-COMP:18582"/>
        <dbReference type="ChEBI" id="CHEBI:15378"/>
        <dbReference type="ChEBI" id="CHEBI:16708"/>
        <dbReference type="ChEBI" id="CHEBI:57844"/>
        <dbReference type="ChEBI" id="CHEBI:59789"/>
        <dbReference type="ChEBI" id="CHEBI:82833"/>
        <dbReference type="ChEBI" id="CHEBI:194443"/>
        <dbReference type="EC" id="2.4.99.17"/>
    </reaction>
</comment>
<accession>A0A1H2SS08</accession>
<dbReference type="Pfam" id="PF02547">
    <property type="entry name" value="Queuosine_synth"/>
    <property type="match status" value="1"/>
</dbReference>
<evidence type="ECO:0000256" key="5">
    <source>
        <dbReference type="HAMAP-Rule" id="MF_00113"/>
    </source>
</evidence>
<dbReference type="SUPFAM" id="SSF111337">
    <property type="entry name" value="QueA-like"/>
    <property type="match status" value="1"/>
</dbReference>
<evidence type="ECO:0000313" key="7">
    <source>
        <dbReference type="Proteomes" id="UP000199118"/>
    </source>
</evidence>
<keyword evidence="3 5" id="KW-0949">S-adenosyl-L-methionine</keyword>
<dbReference type="PANTHER" id="PTHR30307:SF0">
    <property type="entry name" value="S-ADENOSYLMETHIONINE:TRNA RIBOSYLTRANSFERASE-ISOMERASE"/>
    <property type="match status" value="1"/>
</dbReference>
<dbReference type="PANTHER" id="PTHR30307">
    <property type="entry name" value="S-ADENOSYLMETHIONINE:TRNA RIBOSYLTRANSFERASE-ISOMERASE"/>
    <property type="match status" value="1"/>
</dbReference>
<evidence type="ECO:0000256" key="1">
    <source>
        <dbReference type="ARBA" id="ARBA00022490"/>
    </source>
</evidence>
<dbReference type="STRING" id="356660.SAMN05444336_101752"/>
<keyword evidence="2 5" id="KW-0808">Transferase</keyword>
<gene>
    <name evidence="5" type="primary">queA</name>
    <name evidence="6" type="ORF">SAMN05444336_101752</name>
</gene>
<comment type="similarity">
    <text evidence="5">Belongs to the QueA family.</text>
</comment>
<dbReference type="NCBIfam" id="NF001140">
    <property type="entry name" value="PRK00147.1"/>
    <property type="match status" value="1"/>
</dbReference>
<dbReference type="Proteomes" id="UP000199118">
    <property type="component" value="Unassembled WGS sequence"/>
</dbReference>
<keyword evidence="1 5" id="KW-0963">Cytoplasm</keyword>
<comment type="subcellular location">
    <subcellularLocation>
        <location evidence="5">Cytoplasm</location>
    </subcellularLocation>
</comment>
<keyword evidence="6" id="KW-0413">Isomerase</keyword>
<dbReference type="EMBL" id="FNMZ01000001">
    <property type="protein sequence ID" value="SDW34402.1"/>
    <property type="molecule type" value="Genomic_DNA"/>
</dbReference>
<sequence length="359" mass="38668">MRVDDFDFELPEALIALRPARPRSSARMLVSRPGGGGETGGGIEDRRVSDLASILRPGDLLVFNDTRVIPARLFGERRRESADGPGVAKVEATLIAREGDAAWRALARPGKRLRVGDRLYFGADGALGAELTEKAEGGEVRLVFDRGGPALDTAIAEAGVMPLPPYIAQRRAADAADRDDYQTVFASKLGAVAAPTASLHFDAPLLAALEAAGVRSTRLTLHVGAGTFLPVKSDTLDGHKMHSEWGEVPEAAAEAVLETRAAGGRVIPVGTTALRLVETAGREDRFLEPWAGDTDIFIRPGHRFRIADGLMTNFHLPRSTLMMLVAGLVGMDRMRAIYAHAVAERYRFYSYGDSSLLFP</sequence>
<protein>
    <recommendedName>
        <fullName evidence="5">S-adenosylmethionine:tRNA ribosyltransferase-isomerase</fullName>
        <ecNumber evidence="5">2.4.99.17</ecNumber>
    </recommendedName>
    <alternativeName>
        <fullName evidence="5">Queuosine biosynthesis protein QueA</fullName>
    </alternativeName>
</protein>
<dbReference type="NCBIfam" id="TIGR00113">
    <property type="entry name" value="queA"/>
    <property type="match status" value="1"/>
</dbReference>
<comment type="function">
    <text evidence="5">Transfers and isomerizes the ribose moiety from AdoMet to the 7-aminomethyl group of 7-deazaguanine (preQ1-tRNA) to give epoxyqueuosine (oQ-tRNA).</text>
</comment>
<comment type="pathway">
    <text evidence="5">tRNA modification; tRNA-queuosine biosynthesis.</text>
</comment>
<dbReference type="GO" id="GO:0005737">
    <property type="term" value="C:cytoplasm"/>
    <property type="evidence" value="ECO:0007669"/>
    <property type="project" value="UniProtKB-SubCell"/>
</dbReference>
<dbReference type="InterPro" id="IPR003699">
    <property type="entry name" value="QueA"/>
</dbReference>
<keyword evidence="4 5" id="KW-0671">Queuosine biosynthesis</keyword>